<accession>A0A9C7BLZ9</accession>
<reference evidence="2" key="1">
    <citation type="submission" date="2022-10" db="EMBL/GenBank/DDBJ databases">
        <title>Genome sequences of endogenous nimaviruses in decapod crustaceans.</title>
        <authorList>
            <person name="Kawato S."/>
            <person name="Nozaki R."/>
            <person name="Kondo H."/>
            <person name="Hirono I."/>
        </authorList>
    </citation>
    <scope>NUCLEOTIDE SEQUENCE</scope>
    <source>
        <strain evidence="2">Mikawa2016</strain>
    </source>
</reference>
<feature type="transmembrane region" description="Helical" evidence="1">
    <location>
        <begin position="6"/>
        <end position="23"/>
    </location>
</feature>
<keyword evidence="1" id="KW-0472">Membrane</keyword>
<protein>
    <submittedName>
        <fullName evidence="2">Uncharacterized protein</fullName>
    </submittedName>
</protein>
<name>A0A9C7BLZ9_9VIRU</name>
<evidence type="ECO:0000313" key="2">
    <source>
        <dbReference type="EMBL" id="BDT62073.1"/>
    </source>
</evidence>
<proteinExistence type="predicted"/>
<dbReference type="EMBL" id="LC738871">
    <property type="protein sequence ID" value="BDT62073.1"/>
    <property type="molecule type" value="Genomic_DNA"/>
</dbReference>
<keyword evidence="1" id="KW-0812">Transmembrane</keyword>
<organism evidence="2">
    <name type="scientific">Penaeus monodon majanivirus B</name>
    <dbReference type="NCBI Taxonomy" id="2984272"/>
    <lineage>
        <taxon>Viruses</taxon>
        <taxon>Viruses incertae sedis</taxon>
        <taxon>Naldaviricetes</taxon>
        <taxon>Nimaviridae</taxon>
    </lineage>
</organism>
<sequence length="82" mass="9640">MTLLTFLYWVLIIMILYPLTFHIKSKHLKTIPPNSIFGYLELDTIQNMNELSDSNKLAIVEKLIPHLSIPTSFELIQKYVKY</sequence>
<keyword evidence="1" id="KW-1133">Transmembrane helix</keyword>
<evidence type="ECO:0000256" key="1">
    <source>
        <dbReference type="SAM" id="Phobius"/>
    </source>
</evidence>